<keyword evidence="2" id="KW-0012">Acyltransferase</keyword>
<protein>
    <submittedName>
        <fullName evidence="2">Glycerol acyltransferase</fullName>
    </submittedName>
</protein>
<evidence type="ECO:0000313" key="3">
    <source>
        <dbReference type="Proteomes" id="UP000249873"/>
    </source>
</evidence>
<dbReference type="RefSeq" id="WP_111372371.1">
    <property type="nucleotide sequence ID" value="NZ_CP029480.1"/>
</dbReference>
<dbReference type="Proteomes" id="UP000249873">
    <property type="component" value="Chromosome"/>
</dbReference>
<dbReference type="OrthoDB" id="1078132at2"/>
<sequence length="380" mass="43479">MDFDLKEMSPYTDKDVSSVLPKILNDPLFAMISKYLWPETPLDVQIAKSKHIDTVLGFQKEFMHSAIRTITDRSSDGLTYTGTENLDPDESYLFIANHRDILLDSAILQTILVENGFDTTEITFGNNLMKEGFITQLGKLNRMFTVEREGTARELYQISQRLSAYIRNSLEKKKASVWIAQRAGRTKDGDDLTQTGLLKMLNISGTGTFEEKMAQLKIVPLSISYEYEPCVDLKVQETYLSSLHAKYIKAPDEDLMSIASGVMENKGKIHLAFGKQILMEDLIFETTKENEKIKLLAKQIDRQIYNNYQLCPVHYIAYDTLMGKETYKNEYSEAQKNDFMTYAEEKITTLEGDKDSLKSIFYALYANPLINQLKIKNGLF</sequence>
<dbReference type="PANTHER" id="PTHR30068:SF3">
    <property type="entry name" value="PHOSPHOLIPID_GLYCEROL ACYLTRANSFERASE DOMAIN-CONTAINING PROTEIN"/>
    <property type="match status" value="1"/>
</dbReference>
<dbReference type="KEGG" id="als:DJ013_13775"/>
<evidence type="ECO:0000313" key="2">
    <source>
        <dbReference type="EMBL" id="AWV99178.1"/>
    </source>
</evidence>
<dbReference type="Pfam" id="PF01553">
    <property type="entry name" value="Acyltransferase"/>
    <property type="match status" value="1"/>
</dbReference>
<evidence type="ECO:0000259" key="1">
    <source>
        <dbReference type="Pfam" id="PF01553"/>
    </source>
</evidence>
<keyword evidence="3" id="KW-1185">Reference proteome</keyword>
<dbReference type="AlphaFoldDB" id="A0A2Z4GDV5"/>
<dbReference type="GO" id="GO:0016746">
    <property type="term" value="F:acyltransferase activity"/>
    <property type="evidence" value="ECO:0007669"/>
    <property type="project" value="UniProtKB-KW"/>
</dbReference>
<proteinExistence type="predicted"/>
<dbReference type="InterPro" id="IPR002123">
    <property type="entry name" value="Plipid/glycerol_acylTrfase"/>
</dbReference>
<dbReference type="EMBL" id="CP029480">
    <property type="protein sequence ID" value="AWV99178.1"/>
    <property type="molecule type" value="Genomic_DNA"/>
</dbReference>
<keyword evidence="2" id="KW-0808">Transferase</keyword>
<feature type="domain" description="Phospholipid/glycerol acyltransferase" evidence="1">
    <location>
        <begin position="78"/>
        <end position="223"/>
    </location>
</feature>
<dbReference type="PANTHER" id="PTHR30068">
    <property type="entry name" value="URONATE ISOMERASE"/>
    <property type="match status" value="1"/>
</dbReference>
<dbReference type="SUPFAM" id="SSF69593">
    <property type="entry name" value="Glycerol-3-phosphate (1)-acyltransferase"/>
    <property type="match status" value="1"/>
</dbReference>
<name>A0A2Z4GDV5_9BACT</name>
<organism evidence="2 3">
    <name type="scientific">Arcticibacterium luteifluviistationis</name>
    <dbReference type="NCBI Taxonomy" id="1784714"/>
    <lineage>
        <taxon>Bacteria</taxon>
        <taxon>Pseudomonadati</taxon>
        <taxon>Bacteroidota</taxon>
        <taxon>Cytophagia</taxon>
        <taxon>Cytophagales</taxon>
        <taxon>Leadbetterellaceae</taxon>
        <taxon>Arcticibacterium</taxon>
    </lineage>
</organism>
<gene>
    <name evidence="2" type="ORF">DJ013_13775</name>
</gene>
<accession>A0A2Z4GDV5</accession>
<dbReference type="GO" id="GO:0019698">
    <property type="term" value="P:D-galacturonate catabolic process"/>
    <property type="evidence" value="ECO:0007669"/>
    <property type="project" value="TreeGrafter"/>
</dbReference>
<dbReference type="GO" id="GO:0042840">
    <property type="term" value="P:D-glucuronate catabolic process"/>
    <property type="evidence" value="ECO:0007669"/>
    <property type="project" value="TreeGrafter"/>
</dbReference>
<reference evidence="2 3" key="1">
    <citation type="submission" date="2018-05" db="EMBL/GenBank/DDBJ databases">
        <title>Complete genome sequence of Arcticibacterium luteifluviistationis SM1504T, a cytophagaceae bacterium isolated from Arctic surface seawater.</title>
        <authorList>
            <person name="Li Y."/>
            <person name="Qin Q.-L."/>
        </authorList>
    </citation>
    <scope>NUCLEOTIDE SEQUENCE [LARGE SCALE GENOMIC DNA]</scope>
    <source>
        <strain evidence="2 3">SM1504</strain>
    </source>
</reference>